<dbReference type="EMBL" id="JBAMIC010000003">
    <property type="protein sequence ID" value="KAK7109292.1"/>
    <property type="molecule type" value="Genomic_DNA"/>
</dbReference>
<evidence type="ECO:0000313" key="3">
    <source>
        <dbReference type="Proteomes" id="UP001374579"/>
    </source>
</evidence>
<feature type="compositionally biased region" description="Polar residues" evidence="1">
    <location>
        <begin position="21"/>
        <end position="36"/>
    </location>
</feature>
<accession>A0AAN9GI41</accession>
<protein>
    <submittedName>
        <fullName evidence="2">Uncharacterized protein</fullName>
    </submittedName>
</protein>
<organism evidence="2 3">
    <name type="scientific">Littorina saxatilis</name>
    <dbReference type="NCBI Taxonomy" id="31220"/>
    <lineage>
        <taxon>Eukaryota</taxon>
        <taxon>Metazoa</taxon>
        <taxon>Spiralia</taxon>
        <taxon>Lophotrochozoa</taxon>
        <taxon>Mollusca</taxon>
        <taxon>Gastropoda</taxon>
        <taxon>Caenogastropoda</taxon>
        <taxon>Littorinimorpha</taxon>
        <taxon>Littorinoidea</taxon>
        <taxon>Littorinidae</taxon>
        <taxon>Littorina</taxon>
    </lineage>
</organism>
<name>A0AAN9GI41_9CAEN</name>
<evidence type="ECO:0000256" key="1">
    <source>
        <dbReference type="SAM" id="MobiDB-lite"/>
    </source>
</evidence>
<gene>
    <name evidence="2" type="ORF">V1264_013358</name>
</gene>
<feature type="compositionally biased region" description="Polar residues" evidence="1">
    <location>
        <begin position="47"/>
        <end position="60"/>
    </location>
</feature>
<dbReference type="AlphaFoldDB" id="A0AAN9GI41"/>
<feature type="region of interest" description="Disordered" evidence="1">
    <location>
        <begin position="1"/>
        <end position="67"/>
    </location>
</feature>
<sequence>MGKARPASSRLRFVPPFTPHIDSQQPASSDKTSPNCYDQVPGDDLVDSSQATWPEATSDQTGDHGNARRKAVKACRTAGAVLGAVLSVTTRVATSPSCEPCSGSTQKLPPFAYVSSFFTQTVTNKAKGIALRPQSVTS</sequence>
<reference evidence="2 3" key="1">
    <citation type="submission" date="2024-02" db="EMBL/GenBank/DDBJ databases">
        <title>Chromosome-scale genome assembly of the rough periwinkle Littorina saxatilis.</title>
        <authorList>
            <person name="De Jode A."/>
            <person name="Faria R."/>
            <person name="Formenti G."/>
            <person name="Sims Y."/>
            <person name="Smith T.P."/>
            <person name="Tracey A."/>
            <person name="Wood J.M.D."/>
            <person name="Zagrodzka Z.B."/>
            <person name="Johannesson K."/>
            <person name="Butlin R.K."/>
            <person name="Leder E.H."/>
        </authorList>
    </citation>
    <scope>NUCLEOTIDE SEQUENCE [LARGE SCALE GENOMIC DNA]</scope>
    <source>
        <strain evidence="2">Snail1</strain>
        <tissue evidence="2">Muscle</tissue>
    </source>
</reference>
<proteinExistence type="predicted"/>
<keyword evidence="3" id="KW-1185">Reference proteome</keyword>
<evidence type="ECO:0000313" key="2">
    <source>
        <dbReference type="EMBL" id="KAK7109292.1"/>
    </source>
</evidence>
<comment type="caution">
    <text evidence="2">The sequence shown here is derived from an EMBL/GenBank/DDBJ whole genome shotgun (WGS) entry which is preliminary data.</text>
</comment>
<dbReference type="Proteomes" id="UP001374579">
    <property type="component" value="Unassembled WGS sequence"/>
</dbReference>